<dbReference type="InterPro" id="IPR007346">
    <property type="entry name" value="Endonuclease-I"/>
</dbReference>
<keyword evidence="4" id="KW-1133">Transmembrane helix</keyword>
<dbReference type="KEGG" id="ppr:PBPRC0029"/>
<protein>
    <submittedName>
        <fullName evidence="5">Endonuclease I [Photobacterium profundum SS9]</fullName>
    </submittedName>
</protein>
<dbReference type="GO" id="GO:0016787">
    <property type="term" value="F:hydrolase activity"/>
    <property type="evidence" value="ECO:0007669"/>
    <property type="project" value="UniProtKB-KW"/>
</dbReference>
<keyword evidence="5" id="KW-0614">Plasmid</keyword>
<dbReference type="Proteomes" id="UP000000593">
    <property type="component" value="Plasmid pPBPR1"/>
</dbReference>
<evidence type="ECO:0000256" key="4">
    <source>
        <dbReference type="SAM" id="Phobius"/>
    </source>
</evidence>
<keyword evidence="4" id="KW-0812">Transmembrane</keyword>
<proteinExistence type="inferred from homology"/>
<evidence type="ECO:0000313" key="5">
    <source>
        <dbReference type="EMBL" id="CAG17967.1"/>
    </source>
</evidence>
<evidence type="ECO:0000256" key="3">
    <source>
        <dbReference type="ARBA" id="ARBA00022801"/>
    </source>
</evidence>
<feature type="transmembrane region" description="Helical" evidence="4">
    <location>
        <begin position="47"/>
        <end position="66"/>
    </location>
</feature>
<dbReference type="Pfam" id="PF04231">
    <property type="entry name" value="Endonuclease_1"/>
    <property type="match status" value="1"/>
</dbReference>
<dbReference type="EMBL" id="CR377818">
    <property type="protein sequence ID" value="CAG17967.1"/>
    <property type="molecule type" value="Genomic_DNA"/>
</dbReference>
<evidence type="ECO:0000256" key="1">
    <source>
        <dbReference type="ARBA" id="ARBA00006429"/>
    </source>
</evidence>
<dbReference type="PANTHER" id="PTHR33607">
    <property type="entry name" value="ENDONUCLEASE-1"/>
    <property type="match status" value="1"/>
</dbReference>
<accession>Q6LWB0</accession>
<organism evidence="5 6">
    <name type="scientific">Photobacterium profundum (strain SS9)</name>
    <dbReference type="NCBI Taxonomy" id="298386"/>
    <lineage>
        <taxon>Bacteria</taxon>
        <taxon>Pseudomonadati</taxon>
        <taxon>Pseudomonadota</taxon>
        <taxon>Gammaproteobacteria</taxon>
        <taxon>Vibrionales</taxon>
        <taxon>Vibrionaceae</taxon>
        <taxon>Photobacterium</taxon>
    </lineage>
</organism>
<keyword evidence="6" id="KW-1185">Reference proteome</keyword>
<comment type="similarity">
    <text evidence="1">Belongs to the EndA/NucM nuclease family.</text>
</comment>
<dbReference type="GO" id="GO:0004519">
    <property type="term" value="F:endonuclease activity"/>
    <property type="evidence" value="ECO:0007669"/>
    <property type="project" value="UniProtKB-KW"/>
</dbReference>
<dbReference type="eggNOG" id="COG2356">
    <property type="taxonomic scope" value="Bacteria"/>
</dbReference>
<gene>
    <name evidence="5" type="ordered locus">PBPRC0029</name>
</gene>
<sequence length="282" mass="32515">MSVFYTANVCGFQKKMEMARVQHYRLEGSPSFTSHINKVRKSIVKRILFIVGLLLAFNATAANLHIESFSKAKKTLEKNVYFDHRTTLYCGASFDTKKNITPPPGFKSDKYVKRSKKVEWEHVVPAENFGRTFIEWRDGDTQCVNNKGKAYKGRRCANKASKEYRLMQSDLYNLFPAIGSVNAARSNYNFTMLPAEPADFGSCQVKIDNRKAEPPIAARGRIARTYLYMEQSYSRYRMSKSQRQLMAAWDKQFPVSAWECKRAERIEKLQGNVNNVLKTRCH</sequence>
<keyword evidence="3" id="KW-0378">Hydrolase</keyword>
<evidence type="ECO:0000256" key="2">
    <source>
        <dbReference type="ARBA" id="ARBA00022722"/>
    </source>
</evidence>
<dbReference type="SUPFAM" id="SSF54060">
    <property type="entry name" value="His-Me finger endonucleases"/>
    <property type="match status" value="1"/>
</dbReference>
<keyword evidence="4" id="KW-0472">Membrane</keyword>
<dbReference type="HOGENOM" id="CLU_070541_0_0_6"/>
<reference evidence="6" key="1">
    <citation type="journal article" date="2005" name="Science">
        <title>Life at depth: Photobacterium profundum genome sequence and expression analysis.</title>
        <authorList>
            <person name="Vezzi A."/>
            <person name="Campanaro S."/>
            <person name="D'Angelo M."/>
            <person name="Simonato F."/>
            <person name="Vitulo N."/>
            <person name="Lauro F.M."/>
            <person name="Cestaro A."/>
            <person name="Malacrida G."/>
            <person name="Simionati B."/>
            <person name="Cannata N."/>
            <person name="Romualdi C."/>
            <person name="Bartlett D.H."/>
            <person name="Valle G."/>
        </authorList>
    </citation>
    <scope>NUCLEOTIDE SEQUENCE [LARGE SCALE GENOMIC DNA]</scope>
    <source>
        <strain evidence="6">ATCC BAA-1253 / SS9</strain>
    </source>
</reference>
<evidence type="ECO:0000313" key="6">
    <source>
        <dbReference type="Proteomes" id="UP000000593"/>
    </source>
</evidence>
<dbReference type="InterPro" id="IPR044925">
    <property type="entry name" value="His-Me_finger_sf"/>
</dbReference>
<keyword evidence="2" id="KW-0540">Nuclease</keyword>
<geneLocation type="plasmid" evidence="5 6">
    <name>pPBPR1</name>
</geneLocation>
<keyword evidence="5" id="KW-0255">Endonuclease</keyword>
<name>Q6LWB0_PHOPR</name>
<dbReference type="PANTHER" id="PTHR33607:SF2">
    <property type="entry name" value="ENDONUCLEASE-1"/>
    <property type="match status" value="1"/>
</dbReference>
<dbReference type="AlphaFoldDB" id="Q6LWB0"/>